<evidence type="ECO:0000313" key="3">
    <source>
        <dbReference type="EMBL" id="KEP47039.1"/>
    </source>
</evidence>
<dbReference type="InterPro" id="IPR051209">
    <property type="entry name" value="FAD-bind_Monooxygenase_sf"/>
</dbReference>
<comment type="similarity">
    <text evidence="1">Belongs to the FAD-binding monooxygenase family.</text>
</comment>
<dbReference type="HOGENOM" id="CLU_006937_4_1_1"/>
<sequence>MTDTNKVLDVVIIGAGIGGLTAGIMLQKKLGYYDYTIYEMASDLGGTWHQNEYPGCACDLPAHWYSLSIDPNPDWSCLFAGREEIQKYWKRLAQKHNLGPRIKFNTEFISAVWNEKQQHYTLKLRDSTTQGFREVKAKLVISAIGVFKHPNWPDVPGRELFQGKMLHAQKWDYRVGLTLCPP</sequence>
<accession>A0A074RJP3</accession>
<dbReference type="InterPro" id="IPR036188">
    <property type="entry name" value="FAD/NAD-bd_sf"/>
</dbReference>
<protein>
    <submittedName>
        <fullName evidence="3">Pyridine nucleotide-disulfide oxidoreductase</fullName>
    </submittedName>
</protein>
<evidence type="ECO:0000256" key="1">
    <source>
        <dbReference type="ARBA" id="ARBA00010139"/>
    </source>
</evidence>
<keyword evidence="2" id="KW-1133">Transmembrane helix</keyword>
<dbReference type="Gene3D" id="3.50.50.60">
    <property type="entry name" value="FAD/NAD(P)-binding domain"/>
    <property type="match status" value="1"/>
</dbReference>
<dbReference type="STRING" id="1423351.A0A074RJP3"/>
<proteinExistence type="inferred from homology"/>
<dbReference type="Pfam" id="PF13450">
    <property type="entry name" value="NAD_binding_8"/>
    <property type="match status" value="1"/>
</dbReference>
<keyword evidence="2" id="KW-0472">Membrane</keyword>
<dbReference type="SUPFAM" id="SSF51905">
    <property type="entry name" value="FAD/NAD(P)-binding domain"/>
    <property type="match status" value="1"/>
</dbReference>
<dbReference type="EMBL" id="AZST01000858">
    <property type="protein sequence ID" value="KEP47039.1"/>
    <property type="molecule type" value="Genomic_DNA"/>
</dbReference>
<dbReference type="Proteomes" id="UP000027456">
    <property type="component" value="Unassembled WGS sequence"/>
</dbReference>
<organism evidence="3 4">
    <name type="scientific">Rhizoctonia solani 123E</name>
    <dbReference type="NCBI Taxonomy" id="1423351"/>
    <lineage>
        <taxon>Eukaryota</taxon>
        <taxon>Fungi</taxon>
        <taxon>Dikarya</taxon>
        <taxon>Basidiomycota</taxon>
        <taxon>Agaricomycotina</taxon>
        <taxon>Agaricomycetes</taxon>
        <taxon>Cantharellales</taxon>
        <taxon>Ceratobasidiaceae</taxon>
        <taxon>Rhizoctonia</taxon>
    </lineage>
</organism>
<dbReference type="AlphaFoldDB" id="A0A074RJP3"/>
<dbReference type="PANTHER" id="PTHR42877:SF4">
    <property type="entry name" value="FAD_NAD(P)-BINDING DOMAIN-CONTAINING PROTEIN-RELATED"/>
    <property type="match status" value="1"/>
</dbReference>
<keyword evidence="2" id="KW-0812">Transmembrane</keyword>
<evidence type="ECO:0000313" key="4">
    <source>
        <dbReference type="Proteomes" id="UP000027456"/>
    </source>
</evidence>
<reference evidence="3 4" key="1">
    <citation type="submission" date="2013-12" db="EMBL/GenBank/DDBJ databases">
        <authorList>
            <person name="Cubeta M."/>
            <person name="Pakala S."/>
            <person name="Fedorova N."/>
            <person name="Thomas E."/>
            <person name="Dean R."/>
            <person name="Jabaji S."/>
            <person name="Neate S."/>
            <person name="Toda T."/>
            <person name="Tavantzis S."/>
            <person name="Vilgalys R."/>
            <person name="Bharathan N."/>
            <person name="Pakala S."/>
            <person name="Losada L.S."/>
            <person name="Zafar N."/>
            <person name="Nierman W."/>
        </authorList>
    </citation>
    <scope>NUCLEOTIDE SEQUENCE [LARGE SCALE GENOMIC DNA]</scope>
    <source>
        <strain evidence="3 4">123E</strain>
    </source>
</reference>
<evidence type="ECO:0000256" key="2">
    <source>
        <dbReference type="SAM" id="Phobius"/>
    </source>
</evidence>
<feature type="transmembrane region" description="Helical" evidence="2">
    <location>
        <begin position="6"/>
        <end position="26"/>
    </location>
</feature>
<gene>
    <name evidence="3" type="ORF">V565_170340</name>
</gene>
<name>A0A074RJP3_9AGAM</name>
<dbReference type="PANTHER" id="PTHR42877">
    <property type="entry name" value="L-ORNITHINE N(5)-MONOOXYGENASE-RELATED"/>
    <property type="match status" value="1"/>
</dbReference>
<comment type="caution">
    <text evidence="3">The sequence shown here is derived from an EMBL/GenBank/DDBJ whole genome shotgun (WGS) entry which is preliminary data.</text>
</comment>
<dbReference type="OrthoDB" id="74360at2759"/>
<keyword evidence="4" id="KW-1185">Reference proteome</keyword>